<dbReference type="Proteomes" id="UP000054399">
    <property type="component" value="Unassembled WGS sequence"/>
</dbReference>
<reference evidence="2" key="1">
    <citation type="submission" date="2015-01" db="EMBL/GenBank/DDBJ databases">
        <authorList>
            <consortium name="The Broad Institute Genomics Platform"/>
            <person name="Cuomo C."/>
            <person name="Litvintseva A."/>
            <person name="Chen Y."/>
            <person name="Heitman J."/>
            <person name="Sun S."/>
            <person name="Springer D."/>
            <person name="Dromer F."/>
            <person name="Young S."/>
            <person name="Zeng Q."/>
            <person name="Gargeya S."/>
            <person name="Abouelleil A."/>
            <person name="Alvarado L."/>
            <person name="Chapman S.B."/>
            <person name="Gainer-Dewar J."/>
            <person name="Goldberg J."/>
            <person name="Griggs A."/>
            <person name="Gujja S."/>
            <person name="Hansen M."/>
            <person name="Howarth C."/>
            <person name="Imamovic A."/>
            <person name="Larimer J."/>
            <person name="Murphy C."/>
            <person name="Naylor J."/>
            <person name="Pearson M."/>
            <person name="Priest M."/>
            <person name="Roberts A."/>
            <person name="Saif S."/>
            <person name="Shea T."/>
            <person name="Sykes S."/>
            <person name="Wortman J."/>
            <person name="Nusbaum C."/>
            <person name="Birren B."/>
        </authorList>
    </citation>
    <scope>NUCLEOTIDE SEQUENCE</scope>
    <source>
        <strain evidence="2">IND107</strain>
    </source>
</reference>
<dbReference type="GeneID" id="91987177"/>
<reference evidence="2" key="2">
    <citation type="submission" date="2024-01" db="EMBL/GenBank/DDBJ databases">
        <title>Comparative genomics of Cryptococcus and Kwoniella reveals pathogenesis evolution and contrasting modes of karyotype evolution via chromosome fusion or intercentromeric recombination.</title>
        <authorList>
            <person name="Coelho M.A."/>
            <person name="David-Palma M."/>
            <person name="Shea T."/>
            <person name="Bowers K."/>
            <person name="Mcginley-Smith S."/>
            <person name="Mohammad A.W."/>
            <person name="Gnirke A."/>
            <person name="Yurkov A.M."/>
            <person name="Nowrousian M."/>
            <person name="Sun S."/>
            <person name="Cuomo C.A."/>
            <person name="Heitman J."/>
        </authorList>
    </citation>
    <scope>NUCLEOTIDE SEQUENCE</scope>
    <source>
        <strain evidence="2">IND107</strain>
    </source>
</reference>
<protein>
    <submittedName>
        <fullName evidence="2">Uncharacterized protein</fullName>
    </submittedName>
</protein>
<proteinExistence type="predicted"/>
<accession>A0ABR3C4G0</accession>
<keyword evidence="3" id="KW-1185">Reference proteome</keyword>
<name>A0ABR3C4G0_9TREE</name>
<comment type="caution">
    <text evidence="2">The sequence shown here is derived from an EMBL/GenBank/DDBJ whole genome shotgun (WGS) entry which is preliminary data.</text>
</comment>
<gene>
    <name evidence="2" type="ORF">I308_100319</name>
</gene>
<evidence type="ECO:0000256" key="1">
    <source>
        <dbReference type="SAM" id="MobiDB-lite"/>
    </source>
</evidence>
<sequence>MTVGNHSNASKNHRREDNPDANQVGWGNHFLLSPEIDPFVSIKCTMQHASRCTTRLAHAQQLQPLARLRFLL</sequence>
<organism evidence="2 3">
    <name type="scientific">Cryptococcus tetragattii IND107</name>
    <dbReference type="NCBI Taxonomy" id="1296105"/>
    <lineage>
        <taxon>Eukaryota</taxon>
        <taxon>Fungi</taxon>
        <taxon>Dikarya</taxon>
        <taxon>Basidiomycota</taxon>
        <taxon>Agaricomycotina</taxon>
        <taxon>Tremellomycetes</taxon>
        <taxon>Tremellales</taxon>
        <taxon>Cryptococcaceae</taxon>
        <taxon>Cryptococcus</taxon>
        <taxon>Cryptococcus gattii species complex</taxon>
    </lineage>
</organism>
<evidence type="ECO:0000313" key="2">
    <source>
        <dbReference type="EMBL" id="KAL0255515.1"/>
    </source>
</evidence>
<dbReference type="RefSeq" id="XP_066616792.1">
    <property type="nucleotide sequence ID" value="XM_066754891.1"/>
</dbReference>
<dbReference type="EMBL" id="ATAM02000001">
    <property type="protein sequence ID" value="KAL0255515.1"/>
    <property type="molecule type" value="Genomic_DNA"/>
</dbReference>
<feature type="region of interest" description="Disordered" evidence="1">
    <location>
        <begin position="1"/>
        <end position="24"/>
    </location>
</feature>
<feature type="compositionally biased region" description="Polar residues" evidence="1">
    <location>
        <begin position="1"/>
        <end position="10"/>
    </location>
</feature>
<evidence type="ECO:0000313" key="3">
    <source>
        <dbReference type="Proteomes" id="UP000054399"/>
    </source>
</evidence>